<evidence type="ECO:0000313" key="2">
    <source>
        <dbReference type="Proteomes" id="UP000237347"/>
    </source>
</evidence>
<comment type="caution">
    <text evidence="1">The sequence shown here is derived from an EMBL/GenBank/DDBJ whole genome shotgun (WGS) entry which is preliminary data.</text>
</comment>
<proteinExistence type="predicted"/>
<dbReference type="Proteomes" id="UP000237347">
    <property type="component" value="Unassembled WGS sequence"/>
</dbReference>
<name>A0AAW0LNE9_QUESU</name>
<accession>A0AAW0LNE9</accession>
<protein>
    <submittedName>
        <fullName evidence="1">Uncharacterized protein</fullName>
    </submittedName>
</protein>
<dbReference type="EMBL" id="PKMF04000073">
    <property type="protein sequence ID" value="KAK7852730.1"/>
    <property type="molecule type" value="Genomic_DNA"/>
</dbReference>
<sequence length="16" mass="1950">MDRGWFVRVGHLSSRF</sequence>
<gene>
    <name evidence="1" type="ORF">CFP56_038285</name>
</gene>
<evidence type="ECO:0000313" key="1">
    <source>
        <dbReference type="EMBL" id="KAK7852730.1"/>
    </source>
</evidence>
<reference evidence="1 2" key="1">
    <citation type="journal article" date="2018" name="Sci. Data">
        <title>The draft genome sequence of cork oak.</title>
        <authorList>
            <person name="Ramos A.M."/>
            <person name="Usie A."/>
            <person name="Barbosa P."/>
            <person name="Barros P.M."/>
            <person name="Capote T."/>
            <person name="Chaves I."/>
            <person name="Simoes F."/>
            <person name="Abreu I."/>
            <person name="Carrasquinho I."/>
            <person name="Faro C."/>
            <person name="Guimaraes J.B."/>
            <person name="Mendonca D."/>
            <person name="Nobrega F."/>
            <person name="Rodrigues L."/>
            <person name="Saibo N.J.M."/>
            <person name="Varela M.C."/>
            <person name="Egas C."/>
            <person name="Matos J."/>
            <person name="Miguel C.M."/>
            <person name="Oliveira M.M."/>
            <person name="Ricardo C.P."/>
            <person name="Goncalves S."/>
        </authorList>
    </citation>
    <scope>NUCLEOTIDE SEQUENCE [LARGE SCALE GENOMIC DNA]</scope>
    <source>
        <strain evidence="2">cv. HL8</strain>
    </source>
</reference>
<dbReference type="AlphaFoldDB" id="A0AAW0LNE9"/>
<organism evidence="1 2">
    <name type="scientific">Quercus suber</name>
    <name type="common">Cork oak</name>
    <dbReference type="NCBI Taxonomy" id="58331"/>
    <lineage>
        <taxon>Eukaryota</taxon>
        <taxon>Viridiplantae</taxon>
        <taxon>Streptophyta</taxon>
        <taxon>Embryophyta</taxon>
        <taxon>Tracheophyta</taxon>
        <taxon>Spermatophyta</taxon>
        <taxon>Magnoliopsida</taxon>
        <taxon>eudicotyledons</taxon>
        <taxon>Gunneridae</taxon>
        <taxon>Pentapetalae</taxon>
        <taxon>rosids</taxon>
        <taxon>fabids</taxon>
        <taxon>Fagales</taxon>
        <taxon>Fagaceae</taxon>
        <taxon>Quercus</taxon>
    </lineage>
</organism>
<keyword evidence="2" id="KW-1185">Reference proteome</keyword>